<keyword evidence="1" id="KW-0812">Transmembrane</keyword>
<comment type="caution">
    <text evidence="2">The sequence shown here is derived from an EMBL/GenBank/DDBJ whole genome shotgun (WGS) entry which is preliminary data.</text>
</comment>
<reference evidence="2 3" key="1">
    <citation type="submission" date="2007-03" db="EMBL/GenBank/DDBJ databases">
        <authorList>
            <person name="Stal L."/>
            <person name="Ferriera S."/>
            <person name="Johnson J."/>
            <person name="Kravitz S."/>
            <person name="Beeson K."/>
            <person name="Sutton G."/>
            <person name="Rogers Y.-H."/>
            <person name="Friedman R."/>
            <person name="Frazier M."/>
            <person name="Venter J.C."/>
        </authorList>
    </citation>
    <scope>NUCLEOTIDE SEQUENCE [LARGE SCALE GENOMIC DNA]</scope>
    <source>
        <strain evidence="2 3">CCY0110</strain>
    </source>
</reference>
<dbReference type="Pfam" id="PF04955">
    <property type="entry name" value="HupE_UreJ"/>
    <property type="match status" value="1"/>
</dbReference>
<evidence type="ECO:0000313" key="3">
    <source>
        <dbReference type="Proteomes" id="UP000003781"/>
    </source>
</evidence>
<dbReference type="RefSeq" id="WP_008276300.1">
    <property type="nucleotide sequence ID" value="NZ_AAXW01000022.1"/>
</dbReference>
<organism evidence="2 3">
    <name type="scientific">Crocosphaera chwakensis CCY0110</name>
    <dbReference type="NCBI Taxonomy" id="391612"/>
    <lineage>
        <taxon>Bacteria</taxon>
        <taxon>Bacillati</taxon>
        <taxon>Cyanobacteriota</taxon>
        <taxon>Cyanophyceae</taxon>
        <taxon>Oscillatoriophycideae</taxon>
        <taxon>Chroococcales</taxon>
        <taxon>Aphanothecaceae</taxon>
        <taxon>Crocosphaera</taxon>
        <taxon>Crocosphaera chwakensis</taxon>
    </lineage>
</organism>
<keyword evidence="1" id="KW-1133">Transmembrane helix</keyword>
<dbReference type="PIRSF" id="PIRSF016919">
    <property type="entry name" value="HupE_UreJ"/>
    <property type="match status" value="1"/>
</dbReference>
<sequence>MRFSSIKDQLRLKASIILTVLTVLIIAQSAKAHHPFGGETPSNFFEGFLSGLGHPIIGLDHFAFILAVGLLGAKFKQGFLIPITFVMATMIGTGIHLQTIDLPYPEIIIASSVIAFGSLLAKEKSDFFASSISTIIIATIAIIAGIFHGYAYGEAVIGAEMSPIIAYLAGFAIIQLLCAFSAFGVAIVISKKFQDKATFILRMIGLAISGIGFAFFSFAFAA</sequence>
<dbReference type="AlphaFoldDB" id="A3ISE4"/>
<dbReference type="OrthoDB" id="9808192at2"/>
<keyword evidence="3" id="KW-1185">Reference proteome</keyword>
<dbReference type="eggNOG" id="COG2370">
    <property type="taxonomic scope" value="Bacteria"/>
</dbReference>
<proteinExistence type="predicted"/>
<evidence type="ECO:0000256" key="1">
    <source>
        <dbReference type="SAM" id="Phobius"/>
    </source>
</evidence>
<keyword evidence="1" id="KW-0472">Membrane</keyword>
<feature type="transmembrane region" description="Helical" evidence="1">
    <location>
        <begin position="164"/>
        <end position="187"/>
    </location>
</feature>
<name>A3ISE4_9CHRO</name>
<feature type="transmembrane region" description="Helical" evidence="1">
    <location>
        <begin position="128"/>
        <end position="152"/>
    </location>
</feature>
<feature type="transmembrane region" description="Helical" evidence="1">
    <location>
        <begin position="79"/>
        <end position="97"/>
    </location>
</feature>
<feature type="transmembrane region" description="Helical" evidence="1">
    <location>
        <begin position="48"/>
        <end position="72"/>
    </location>
</feature>
<dbReference type="InterPro" id="IPR007038">
    <property type="entry name" value="HupE_UreJ"/>
</dbReference>
<dbReference type="EMBL" id="AAXW01000022">
    <property type="protein sequence ID" value="EAZ90660.1"/>
    <property type="molecule type" value="Genomic_DNA"/>
</dbReference>
<feature type="transmembrane region" description="Helical" evidence="1">
    <location>
        <begin position="103"/>
        <end position="121"/>
    </location>
</feature>
<gene>
    <name evidence="2" type="ORF">CY0110_08296</name>
</gene>
<dbReference type="Proteomes" id="UP000003781">
    <property type="component" value="Unassembled WGS sequence"/>
</dbReference>
<accession>A3ISE4</accession>
<evidence type="ECO:0000313" key="2">
    <source>
        <dbReference type="EMBL" id="EAZ90660.1"/>
    </source>
</evidence>
<feature type="transmembrane region" description="Helical" evidence="1">
    <location>
        <begin position="199"/>
        <end position="221"/>
    </location>
</feature>
<protein>
    <submittedName>
        <fullName evidence="2">Hydrogenase accessory protein</fullName>
    </submittedName>
</protein>